<evidence type="ECO:0000256" key="1">
    <source>
        <dbReference type="SAM" id="MobiDB-lite"/>
    </source>
</evidence>
<dbReference type="PANTHER" id="PTHR35737">
    <property type="entry name" value="CRYPTIC LOCI REGULATOR"/>
    <property type="match status" value="1"/>
</dbReference>
<evidence type="ECO:0000313" key="3">
    <source>
        <dbReference type="Proteomes" id="UP001454036"/>
    </source>
</evidence>
<proteinExistence type="predicted"/>
<gene>
    <name evidence="2" type="ORF">LIER_07680</name>
</gene>
<dbReference type="AlphaFoldDB" id="A0AAV3P9A7"/>
<organism evidence="2 3">
    <name type="scientific">Lithospermum erythrorhizon</name>
    <name type="common">Purple gromwell</name>
    <name type="synonym">Lithospermum officinale var. erythrorhizon</name>
    <dbReference type="NCBI Taxonomy" id="34254"/>
    <lineage>
        <taxon>Eukaryota</taxon>
        <taxon>Viridiplantae</taxon>
        <taxon>Streptophyta</taxon>
        <taxon>Embryophyta</taxon>
        <taxon>Tracheophyta</taxon>
        <taxon>Spermatophyta</taxon>
        <taxon>Magnoliopsida</taxon>
        <taxon>eudicotyledons</taxon>
        <taxon>Gunneridae</taxon>
        <taxon>Pentapetalae</taxon>
        <taxon>asterids</taxon>
        <taxon>lamiids</taxon>
        <taxon>Boraginales</taxon>
        <taxon>Boraginaceae</taxon>
        <taxon>Boraginoideae</taxon>
        <taxon>Lithospermeae</taxon>
        <taxon>Lithospermum</taxon>
    </lineage>
</organism>
<dbReference type="PANTHER" id="PTHR35737:SF1">
    <property type="entry name" value="CRYPTIC LOCI REGULATOR"/>
    <property type="match status" value="1"/>
</dbReference>
<name>A0AAV3P9A7_LITER</name>
<feature type="region of interest" description="Disordered" evidence="1">
    <location>
        <begin position="35"/>
        <end position="56"/>
    </location>
</feature>
<comment type="caution">
    <text evidence="2">The sequence shown here is derived from an EMBL/GenBank/DDBJ whole genome shotgun (WGS) entry which is preliminary data.</text>
</comment>
<sequence length="179" mass="20947">MDKVKLFDTNEDEWEIINNDGFVYKRKKRRICPTSITASSAHPPTDPEIAEKKRRERKKNTLMKLKEKYYREISQWEILSNTFKTMQLKAKLIQETRQDHLCDDHHSSDCAREWFSGDVLDELLGQVEAQEAVIQDISKLCNISNGLCKAEEEKLKQSLIELPIWDYSPQQLMASLSQD</sequence>
<keyword evidence="3" id="KW-1185">Reference proteome</keyword>
<reference evidence="2 3" key="1">
    <citation type="submission" date="2024-01" db="EMBL/GenBank/DDBJ databases">
        <title>The complete chloroplast genome sequence of Lithospermum erythrorhizon: insights into the phylogenetic relationship among Boraginaceae species and the maternal lineages of purple gromwells.</title>
        <authorList>
            <person name="Okada T."/>
            <person name="Watanabe K."/>
        </authorList>
    </citation>
    <scope>NUCLEOTIDE SEQUENCE [LARGE SCALE GENOMIC DNA]</scope>
</reference>
<dbReference type="Proteomes" id="UP001454036">
    <property type="component" value="Unassembled WGS sequence"/>
</dbReference>
<protein>
    <submittedName>
        <fullName evidence="2">Uncharacterized protein</fullName>
    </submittedName>
</protein>
<dbReference type="EMBL" id="BAABME010001193">
    <property type="protein sequence ID" value="GAA0148159.1"/>
    <property type="molecule type" value="Genomic_DNA"/>
</dbReference>
<accession>A0AAV3P9A7</accession>
<evidence type="ECO:0000313" key="2">
    <source>
        <dbReference type="EMBL" id="GAA0148159.1"/>
    </source>
</evidence>